<evidence type="ECO:0000313" key="3">
    <source>
        <dbReference type="Proteomes" id="UP001266305"/>
    </source>
</evidence>
<feature type="region of interest" description="Disordered" evidence="1">
    <location>
        <begin position="27"/>
        <end position="62"/>
    </location>
</feature>
<name>A0ABQ9TV72_SAGOE</name>
<sequence length="112" mass="12460">MATTFYPLQGVSCASYTRWFQSMPSLAQNETQQQLEHPRPVSPSPGCLSGNPGLSPSSKHRKWTLTRAFPGRDVSDWKDSLSYQLPAATYPSIKRTLRNVQGHRDAVKSPGK</sequence>
<evidence type="ECO:0000313" key="2">
    <source>
        <dbReference type="EMBL" id="KAK2088057.1"/>
    </source>
</evidence>
<evidence type="ECO:0000256" key="1">
    <source>
        <dbReference type="SAM" id="MobiDB-lite"/>
    </source>
</evidence>
<reference evidence="2 3" key="1">
    <citation type="submission" date="2023-05" db="EMBL/GenBank/DDBJ databases">
        <title>B98-5 Cell Line De Novo Hybrid Assembly: An Optical Mapping Approach.</title>
        <authorList>
            <person name="Kananen K."/>
            <person name="Auerbach J.A."/>
            <person name="Kautto E."/>
            <person name="Blachly J.S."/>
        </authorList>
    </citation>
    <scope>NUCLEOTIDE SEQUENCE [LARGE SCALE GENOMIC DNA]</scope>
    <source>
        <strain evidence="2">B95-8</strain>
        <tissue evidence="2">Cell line</tissue>
    </source>
</reference>
<dbReference type="Proteomes" id="UP001266305">
    <property type="component" value="Unassembled WGS sequence"/>
</dbReference>
<accession>A0ABQ9TV72</accession>
<keyword evidence="3" id="KW-1185">Reference proteome</keyword>
<gene>
    <name evidence="2" type="ORF">P7K49_033964</name>
</gene>
<protein>
    <submittedName>
        <fullName evidence="2">Uncharacterized protein</fullName>
    </submittedName>
</protein>
<organism evidence="2 3">
    <name type="scientific">Saguinus oedipus</name>
    <name type="common">Cotton-top tamarin</name>
    <name type="synonym">Oedipomidas oedipus</name>
    <dbReference type="NCBI Taxonomy" id="9490"/>
    <lineage>
        <taxon>Eukaryota</taxon>
        <taxon>Metazoa</taxon>
        <taxon>Chordata</taxon>
        <taxon>Craniata</taxon>
        <taxon>Vertebrata</taxon>
        <taxon>Euteleostomi</taxon>
        <taxon>Mammalia</taxon>
        <taxon>Eutheria</taxon>
        <taxon>Euarchontoglires</taxon>
        <taxon>Primates</taxon>
        <taxon>Haplorrhini</taxon>
        <taxon>Platyrrhini</taxon>
        <taxon>Cebidae</taxon>
        <taxon>Callitrichinae</taxon>
        <taxon>Saguinus</taxon>
    </lineage>
</organism>
<dbReference type="EMBL" id="JASSZA010000019">
    <property type="protein sequence ID" value="KAK2088057.1"/>
    <property type="molecule type" value="Genomic_DNA"/>
</dbReference>
<proteinExistence type="predicted"/>
<comment type="caution">
    <text evidence="2">The sequence shown here is derived from an EMBL/GenBank/DDBJ whole genome shotgun (WGS) entry which is preliminary data.</text>
</comment>